<evidence type="ECO:0000256" key="1">
    <source>
        <dbReference type="SAM" id="MobiDB-lite"/>
    </source>
</evidence>
<name>A0ABP7GAK5_9MICO</name>
<evidence type="ECO:0000313" key="3">
    <source>
        <dbReference type="Proteomes" id="UP001500540"/>
    </source>
</evidence>
<accession>A0ABP7GAK5</accession>
<feature type="compositionally biased region" description="Basic and acidic residues" evidence="1">
    <location>
        <begin position="140"/>
        <end position="152"/>
    </location>
</feature>
<keyword evidence="3" id="KW-1185">Reference proteome</keyword>
<feature type="compositionally biased region" description="Basic residues" evidence="1">
    <location>
        <begin position="75"/>
        <end position="95"/>
    </location>
</feature>
<dbReference type="Proteomes" id="UP001500540">
    <property type="component" value="Unassembled WGS sequence"/>
</dbReference>
<reference evidence="3" key="1">
    <citation type="journal article" date="2019" name="Int. J. Syst. Evol. Microbiol.">
        <title>The Global Catalogue of Microorganisms (GCM) 10K type strain sequencing project: providing services to taxonomists for standard genome sequencing and annotation.</title>
        <authorList>
            <consortium name="The Broad Institute Genomics Platform"/>
            <consortium name="The Broad Institute Genome Sequencing Center for Infectious Disease"/>
            <person name="Wu L."/>
            <person name="Ma J."/>
        </authorList>
    </citation>
    <scope>NUCLEOTIDE SEQUENCE [LARGE SCALE GENOMIC DNA]</scope>
    <source>
        <strain evidence="3">JCM 16950</strain>
    </source>
</reference>
<proteinExistence type="predicted"/>
<protein>
    <submittedName>
        <fullName evidence="2">Uncharacterized protein</fullName>
    </submittedName>
</protein>
<sequence length="299" mass="35730">MTDDDAADELTRQTEDVQAAIAAARARLRKRQYEQRQRQQQYNHDYYVAHREKLLEQSKQHAASRRAADPERIKAQQRARTNRYYQRHKEQRRAKRREDYHLHPEREKTSRDKYYAEHADQVRARHRDRASAKNAHQRAVSRERRGLERRVSELGLPPPQPHKTTARERFFNERDADAFFAREWSPDDVDRMRRASIATPPELLAAWVRDCTRARATHRLSEKRDELARLHQELDRGAQRDQARRAEAARRARAEAERLDDIGRQINDRLRQTPRRHQWPDPAAPHPMLQPQQPRGMNR</sequence>
<feature type="compositionally biased region" description="Basic and acidic residues" evidence="1">
    <location>
        <begin position="96"/>
        <end position="123"/>
    </location>
</feature>
<feature type="region of interest" description="Disordered" evidence="1">
    <location>
        <begin position="234"/>
        <end position="299"/>
    </location>
</feature>
<dbReference type="EMBL" id="BAABAF010000001">
    <property type="protein sequence ID" value="GAA3755995.1"/>
    <property type="molecule type" value="Genomic_DNA"/>
</dbReference>
<gene>
    <name evidence="2" type="ORF">GCM10022240_06100</name>
</gene>
<organism evidence="2 3">
    <name type="scientific">Microbacterium kribbense</name>
    <dbReference type="NCBI Taxonomy" id="433645"/>
    <lineage>
        <taxon>Bacteria</taxon>
        <taxon>Bacillati</taxon>
        <taxon>Actinomycetota</taxon>
        <taxon>Actinomycetes</taxon>
        <taxon>Micrococcales</taxon>
        <taxon>Microbacteriaceae</taxon>
        <taxon>Microbacterium</taxon>
    </lineage>
</organism>
<feature type="compositionally biased region" description="Polar residues" evidence="1">
    <location>
        <begin position="290"/>
        <end position="299"/>
    </location>
</feature>
<feature type="compositionally biased region" description="Basic and acidic residues" evidence="1">
    <location>
        <begin position="234"/>
        <end position="271"/>
    </location>
</feature>
<evidence type="ECO:0000313" key="2">
    <source>
        <dbReference type="EMBL" id="GAA3755995.1"/>
    </source>
</evidence>
<feature type="region of interest" description="Disordered" evidence="1">
    <location>
        <begin position="53"/>
        <end position="164"/>
    </location>
</feature>
<comment type="caution">
    <text evidence="2">The sequence shown here is derived from an EMBL/GenBank/DDBJ whole genome shotgun (WGS) entry which is preliminary data.</text>
</comment>